<dbReference type="EMBL" id="JACEIK010004298">
    <property type="protein sequence ID" value="MCD9644952.1"/>
    <property type="molecule type" value="Genomic_DNA"/>
</dbReference>
<dbReference type="Proteomes" id="UP000823775">
    <property type="component" value="Unassembled WGS sequence"/>
</dbReference>
<organism evidence="1 2">
    <name type="scientific">Datura stramonium</name>
    <name type="common">Jimsonweed</name>
    <name type="synonym">Common thornapple</name>
    <dbReference type="NCBI Taxonomy" id="4076"/>
    <lineage>
        <taxon>Eukaryota</taxon>
        <taxon>Viridiplantae</taxon>
        <taxon>Streptophyta</taxon>
        <taxon>Embryophyta</taxon>
        <taxon>Tracheophyta</taxon>
        <taxon>Spermatophyta</taxon>
        <taxon>Magnoliopsida</taxon>
        <taxon>eudicotyledons</taxon>
        <taxon>Gunneridae</taxon>
        <taxon>Pentapetalae</taxon>
        <taxon>asterids</taxon>
        <taxon>lamiids</taxon>
        <taxon>Solanales</taxon>
        <taxon>Solanaceae</taxon>
        <taxon>Solanoideae</taxon>
        <taxon>Datureae</taxon>
        <taxon>Datura</taxon>
    </lineage>
</organism>
<proteinExistence type="predicted"/>
<sequence>MYRHKLQRRVIDELQERTIDRCGPTDMKQKHDKTSGEPTIGWRVASADSRIADATRMSLNVIVILWALNLNFNMQMARTSTDVSSAVHRITTVFCDHRPSTGGPRILVGGSPMDQLVYVSRLVPEDLIDDCPMIHALSLRFAYEVADVPKRSSVYWKG</sequence>
<keyword evidence="2" id="KW-1185">Reference proteome</keyword>
<protein>
    <submittedName>
        <fullName evidence="1">Uncharacterized protein</fullName>
    </submittedName>
</protein>
<evidence type="ECO:0000313" key="2">
    <source>
        <dbReference type="Proteomes" id="UP000823775"/>
    </source>
</evidence>
<gene>
    <name evidence="1" type="ORF">HAX54_033498</name>
</gene>
<comment type="caution">
    <text evidence="1">The sequence shown here is derived from an EMBL/GenBank/DDBJ whole genome shotgun (WGS) entry which is preliminary data.</text>
</comment>
<reference evidence="1 2" key="1">
    <citation type="journal article" date="2021" name="BMC Genomics">
        <title>Datura genome reveals duplications of psychoactive alkaloid biosynthetic genes and high mutation rate following tissue culture.</title>
        <authorList>
            <person name="Rajewski A."/>
            <person name="Carter-House D."/>
            <person name="Stajich J."/>
            <person name="Litt A."/>
        </authorList>
    </citation>
    <scope>NUCLEOTIDE SEQUENCE [LARGE SCALE GENOMIC DNA]</scope>
    <source>
        <strain evidence="1">AR-01</strain>
    </source>
</reference>
<name>A0ABS8VET0_DATST</name>
<evidence type="ECO:0000313" key="1">
    <source>
        <dbReference type="EMBL" id="MCD9644952.1"/>
    </source>
</evidence>
<accession>A0ABS8VET0</accession>